<dbReference type="InterPro" id="IPR039212">
    <property type="entry name" value="RBFA_mitochondrial"/>
</dbReference>
<dbReference type="Gene3D" id="3.30.300.20">
    <property type="match status" value="1"/>
</dbReference>
<dbReference type="AlphaFoldDB" id="G3MGV1"/>
<evidence type="ECO:0008006" key="3">
    <source>
        <dbReference type="Google" id="ProtNLM"/>
    </source>
</evidence>
<dbReference type="GO" id="GO:0006364">
    <property type="term" value="P:rRNA processing"/>
    <property type="evidence" value="ECO:0007669"/>
    <property type="project" value="InterPro"/>
</dbReference>
<dbReference type="SUPFAM" id="SSF89919">
    <property type="entry name" value="Ribosome-binding factor A, RbfA"/>
    <property type="match status" value="1"/>
</dbReference>
<proteinExistence type="evidence at transcript level"/>
<dbReference type="EMBL" id="JO841102">
    <property type="protein sequence ID" value="AEO32719.1"/>
    <property type="molecule type" value="mRNA"/>
</dbReference>
<organism evidence="2">
    <name type="scientific">Amblyomma maculatum</name>
    <name type="common">Gulf Coast tick</name>
    <dbReference type="NCBI Taxonomy" id="34609"/>
    <lineage>
        <taxon>Eukaryota</taxon>
        <taxon>Metazoa</taxon>
        <taxon>Ecdysozoa</taxon>
        <taxon>Arthropoda</taxon>
        <taxon>Chelicerata</taxon>
        <taxon>Arachnida</taxon>
        <taxon>Acari</taxon>
        <taxon>Parasitiformes</taxon>
        <taxon>Ixodida</taxon>
        <taxon>Ixodoidea</taxon>
        <taxon>Ixodidae</taxon>
        <taxon>Amblyomminae</taxon>
        <taxon>Amblyomma</taxon>
    </lineage>
</organism>
<protein>
    <recommendedName>
        <fullName evidence="3">Ribosome-binding factor A</fullName>
    </recommendedName>
</protein>
<sequence>HSVLCRQKTKTRRNGGCEIAAKIRKTLSLFTSTGRHFSVCNRKNAKLGVFLHKLIEKSKKRHPQQYVYPAPNSIVPSAPKKVQERTRRQQVLNAVFMETLSNIIVTGDISEKLRGCGVQLTQVRTSADCTHLNVYWITSLEGPGADEWVAELLQSNAGFLKSELIKTGFIGKVPKITFVKDVTYGRVAEVERLIDKISADIPSDLDLPESTDDQLNDSGNAPENASTSAGDGVFSMPYVPPDMKTNIYGLDRAAIMRQVLLKTKGVGRTSSEGPTFLKPGTENSEEAQARMLSLAEYVHQRKLKSRLQIKAERDAQRSLNNVQVKQYEKYLPANATDLEMDTGYEADMDEEVEDLSDVSFLDEKEQ</sequence>
<accession>G3MGV1</accession>
<dbReference type="InterPro" id="IPR000238">
    <property type="entry name" value="RbfA"/>
</dbReference>
<evidence type="ECO:0000256" key="1">
    <source>
        <dbReference type="SAM" id="MobiDB-lite"/>
    </source>
</evidence>
<dbReference type="InterPro" id="IPR015946">
    <property type="entry name" value="KH_dom-like_a/b"/>
</dbReference>
<reference evidence="2" key="1">
    <citation type="journal article" date="2011" name="PLoS ONE">
        <title>A deep insight into the sialotranscriptome of the gulf coast tick, Amblyomma maculatum.</title>
        <authorList>
            <person name="Karim S."/>
            <person name="Singh P."/>
            <person name="Ribeiro J.M."/>
        </authorList>
    </citation>
    <scope>NUCLEOTIDE SEQUENCE</scope>
    <source>
        <tissue evidence="2">Salivary gland</tissue>
    </source>
</reference>
<feature type="region of interest" description="Disordered" evidence="1">
    <location>
        <begin position="204"/>
        <end position="233"/>
    </location>
</feature>
<feature type="non-terminal residue" evidence="2">
    <location>
        <position position="1"/>
    </location>
</feature>
<feature type="compositionally biased region" description="Acidic residues" evidence="1">
    <location>
        <begin position="206"/>
        <end position="215"/>
    </location>
</feature>
<feature type="compositionally biased region" description="Polar residues" evidence="1">
    <location>
        <begin position="216"/>
        <end position="229"/>
    </location>
</feature>
<evidence type="ECO:0000313" key="2">
    <source>
        <dbReference type="EMBL" id="AEO32719.1"/>
    </source>
</evidence>
<name>G3MGV1_AMBMU</name>
<dbReference type="PANTHER" id="PTHR14725">
    <property type="entry name" value="RIBOSOME-BINDING FACTOR A, MITOCHONDRIAL-RELATED"/>
    <property type="match status" value="1"/>
</dbReference>
<dbReference type="PANTHER" id="PTHR14725:SF0">
    <property type="entry name" value="RIBOSOME-BINDING FACTOR A, MITOCHONDRIAL-RELATED"/>
    <property type="match status" value="1"/>
</dbReference>
<dbReference type="Pfam" id="PF02033">
    <property type="entry name" value="RBFA"/>
    <property type="match status" value="1"/>
</dbReference>
<dbReference type="InterPro" id="IPR023799">
    <property type="entry name" value="RbfA_dom_sf"/>
</dbReference>